<organism evidence="1 2">
    <name type="scientific">Ambrosiozyma monospora</name>
    <name type="common">Yeast</name>
    <name type="synonym">Endomycopsis monosporus</name>
    <dbReference type="NCBI Taxonomy" id="43982"/>
    <lineage>
        <taxon>Eukaryota</taxon>
        <taxon>Fungi</taxon>
        <taxon>Dikarya</taxon>
        <taxon>Ascomycota</taxon>
        <taxon>Saccharomycotina</taxon>
        <taxon>Pichiomycetes</taxon>
        <taxon>Pichiales</taxon>
        <taxon>Pichiaceae</taxon>
        <taxon>Ambrosiozyma</taxon>
    </lineage>
</organism>
<name>A0ACB5TZP1_AMBMO</name>
<proteinExistence type="predicted"/>
<evidence type="ECO:0000313" key="1">
    <source>
        <dbReference type="EMBL" id="GME98558.1"/>
    </source>
</evidence>
<gene>
    <name evidence="1" type="ORF">Amon02_001050800</name>
</gene>
<reference evidence="1" key="1">
    <citation type="submission" date="2023-04" db="EMBL/GenBank/DDBJ databases">
        <title>Ambrosiozyma monospora NBRC 10751.</title>
        <authorList>
            <person name="Ichikawa N."/>
            <person name="Sato H."/>
            <person name="Tonouchi N."/>
        </authorList>
    </citation>
    <scope>NUCLEOTIDE SEQUENCE</scope>
    <source>
        <strain evidence="1">NBRC 10751</strain>
    </source>
</reference>
<accession>A0ACB5TZP1</accession>
<protein>
    <submittedName>
        <fullName evidence="1">Unnamed protein product</fullName>
    </submittedName>
</protein>
<evidence type="ECO:0000313" key="2">
    <source>
        <dbReference type="Proteomes" id="UP001165064"/>
    </source>
</evidence>
<dbReference type="Proteomes" id="UP001165064">
    <property type="component" value="Unassembled WGS sequence"/>
</dbReference>
<sequence>MHKFHLLQTVEEDGGNFSLAERQLLALVRKTKILILDEATSSVDYETDSKIQKTIVEEFANCTILCIAHRLKTITNYDRILVLEKGEIAEFDEPKILFDKEDGIFRSMCDRSNIKEEDFISR</sequence>
<keyword evidence="2" id="KW-1185">Reference proteome</keyword>
<dbReference type="EMBL" id="BSXS01010581">
    <property type="protein sequence ID" value="GME98558.1"/>
    <property type="molecule type" value="Genomic_DNA"/>
</dbReference>
<comment type="caution">
    <text evidence="1">The sequence shown here is derived from an EMBL/GenBank/DDBJ whole genome shotgun (WGS) entry which is preliminary data.</text>
</comment>